<dbReference type="EMBL" id="JAUEPN010000013">
    <property type="protein sequence ID" value="KAK3290396.1"/>
    <property type="molecule type" value="Genomic_DNA"/>
</dbReference>
<name>A0AAE0H5T6_9PEZI</name>
<proteinExistence type="predicted"/>
<keyword evidence="4" id="KW-1185">Reference proteome</keyword>
<evidence type="ECO:0000256" key="2">
    <source>
        <dbReference type="SAM" id="MobiDB-lite"/>
    </source>
</evidence>
<dbReference type="Proteomes" id="UP001278766">
    <property type="component" value="Unassembled WGS sequence"/>
</dbReference>
<feature type="region of interest" description="Disordered" evidence="2">
    <location>
        <begin position="149"/>
        <end position="172"/>
    </location>
</feature>
<dbReference type="PROSITE" id="PS50330">
    <property type="entry name" value="UIM"/>
    <property type="match status" value="1"/>
</dbReference>
<sequence length="447" mass="51625">MSAYENQGRLSPEEKAAWELEELLVKVVIQDSLTTGSTIRQAQAAPASVEEQLEKVRLRSVVEESRLEARRAQRLRQERGHREQLELRQAIAASLAETADTQSRRRKRDQREELELEQALMASLEEKAKARLRRRARADQELAKLYQAGEAVTKKPNPRAQRSRRERNHREQIEYQKGLVASLKETTTLRSLRPGPDHHEQVRRQRAAVASVTEKTNSRLHRHPWERDHRQQIEFQKAIQASLMEKSKKRHRRDDDPLEYDPLADANNAWTRRHPNAAREAAPAVEYRPAPTRMTETRQPPTRPEQARPRPVAPVAVDSTSDGRKRKVRLLESRLPDRSRTVDSVPDRSRPISRPVDSQRRVRFAPEPTLPSRASEVPPLAATIYRWLQTRVGPKPAIRCFGSCRQELVFRGVQRDNGRREQSIILHCGHVVGSWKEEDTTSKRSKL</sequence>
<organism evidence="3 4">
    <name type="scientific">Chaetomium fimeti</name>
    <dbReference type="NCBI Taxonomy" id="1854472"/>
    <lineage>
        <taxon>Eukaryota</taxon>
        <taxon>Fungi</taxon>
        <taxon>Dikarya</taxon>
        <taxon>Ascomycota</taxon>
        <taxon>Pezizomycotina</taxon>
        <taxon>Sordariomycetes</taxon>
        <taxon>Sordariomycetidae</taxon>
        <taxon>Sordariales</taxon>
        <taxon>Chaetomiaceae</taxon>
        <taxon>Chaetomium</taxon>
    </lineage>
</organism>
<keyword evidence="1" id="KW-0175">Coiled coil</keyword>
<evidence type="ECO:0000313" key="4">
    <source>
        <dbReference type="Proteomes" id="UP001278766"/>
    </source>
</evidence>
<accession>A0AAE0H5T6</accession>
<dbReference type="AlphaFoldDB" id="A0AAE0H5T6"/>
<protein>
    <submittedName>
        <fullName evidence="3">Uncharacterized protein</fullName>
    </submittedName>
</protein>
<evidence type="ECO:0000313" key="3">
    <source>
        <dbReference type="EMBL" id="KAK3290396.1"/>
    </source>
</evidence>
<reference evidence="3" key="1">
    <citation type="journal article" date="2023" name="Mol. Phylogenet. Evol.">
        <title>Genome-scale phylogeny and comparative genomics of the fungal order Sordariales.</title>
        <authorList>
            <person name="Hensen N."/>
            <person name="Bonometti L."/>
            <person name="Westerberg I."/>
            <person name="Brannstrom I.O."/>
            <person name="Guillou S."/>
            <person name="Cros-Aarteil S."/>
            <person name="Calhoun S."/>
            <person name="Haridas S."/>
            <person name="Kuo A."/>
            <person name="Mondo S."/>
            <person name="Pangilinan J."/>
            <person name="Riley R."/>
            <person name="LaButti K."/>
            <person name="Andreopoulos B."/>
            <person name="Lipzen A."/>
            <person name="Chen C."/>
            <person name="Yan M."/>
            <person name="Daum C."/>
            <person name="Ng V."/>
            <person name="Clum A."/>
            <person name="Steindorff A."/>
            <person name="Ohm R.A."/>
            <person name="Martin F."/>
            <person name="Silar P."/>
            <person name="Natvig D.O."/>
            <person name="Lalanne C."/>
            <person name="Gautier V."/>
            <person name="Ament-Velasquez S.L."/>
            <person name="Kruys A."/>
            <person name="Hutchinson M.I."/>
            <person name="Powell A.J."/>
            <person name="Barry K."/>
            <person name="Miller A.N."/>
            <person name="Grigoriev I.V."/>
            <person name="Debuchy R."/>
            <person name="Gladieux P."/>
            <person name="Hiltunen Thoren M."/>
            <person name="Johannesson H."/>
        </authorList>
    </citation>
    <scope>NUCLEOTIDE SEQUENCE</scope>
    <source>
        <strain evidence="3">CBS 168.71</strain>
    </source>
</reference>
<evidence type="ECO:0000256" key="1">
    <source>
        <dbReference type="SAM" id="Coils"/>
    </source>
</evidence>
<dbReference type="InterPro" id="IPR003903">
    <property type="entry name" value="UIM_dom"/>
</dbReference>
<reference evidence="3" key="2">
    <citation type="submission" date="2023-06" db="EMBL/GenBank/DDBJ databases">
        <authorList>
            <consortium name="Lawrence Berkeley National Laboratory"/>
            <person name="Haridas S."/>
            <person name="Hensen N."/>
            <person name="Bonometti L."/>
            <person name="Westerberg I."/>
            <person name="Brannstrom I.O."/>
            <person name="Guillou S."/>
            <person name="Cros-Aarteil S."/>
            <person name="Calhoun S."/>
            <person name="Kuo A."/>
            <person name="Mondo S."/>
            <person name="Pangilinan J."/>
            <person name="Riley R."/>
            <person name="Labutti K."/>
            <person name="Andreopoulos B."/>
            <person name="Lipzen A."/>
            <person name="Chen C."/>
            <person name="Yanf M."/>
            <person name="Daum C."/>
            <person name="Ng V."/>
            <person name="Clum A."/>
            <person name="Steindorff A."/>
            <person name="Ohm R."/>
            <person name="Martin F."/>
            <person name="Silar P."/>
            <person name="Natvig D."/>
            <person name="Lalanne C."/>
            <person name="Gautier V."/>
            <person name="Ament-Velasquez S.L."/>
            <person name="Kruys A."/>
            <person name="Hutchinson M.I."/>
            <person name="Powell A.J."/>
            <person name="Barry K."/>
            <person name="Miller A.N."/>
            <person name="Grigoriev I.V."/>
            <person name="Debuchy R."/>
            <person name="Gladieux P."/>
            <person name="Thoren M.H."/>
            <person name="Johannesson H."/>
        </authorList>
    </citation>
    <scope>NUCLEOTIDE SEQUENCE</scope>
    <source>
        <strain evidence="3">CBS 168.71</strain>
    </source>
</reference>
<feature type="region of interest" description="Disordered" evidence="2">
    <location>
        <begin position="244"/>
        <end position="374"/>
    </location>
</feature>
<feature type="coiled-coil region" evidence="1">
    <location>
        <begin position="107"/>
        <end position="141"/>
    </location>
</feature>
<dbReference type="RefSeq" id="XP_062653910.1">
    <property type="nucleotide sequence ID" value="XM_062807198.1"/>
</dbReference>
<feature type="compositionally biased region" description="Basic and acidic residues" evidence="2">
    <location>
        <begin position="329"/>
        <end position="350"/>
    </location>
</feature>
<comment type="caution">
    <text evidence="3">The sequence shown here is derived from an EMBL/GenBank/DDBJ whole genome shotgun (WGS) entry which is preliminary data.</text>
</comment>
<gene>
    <name evidence="3" type="ORF">B0H64DRAFT_452325</name>
</gene>
<dbReference type="GeneID" id="87844146"/>